<evidence type="ECO:0000256" key="5">
    <source>
        <dbReference type="ARBA" id="ARBA00023136"/>
    </source>
</evidence>
<dbReference type="PANTHER" id="PTHR43124:SF3">
    <property type="entry name" value="CHLORAMPHENICOL EFFLUX PUMP RV0191"/>
    <property type="match status" value="1"/>
</dbReference>
<dbReference type="Gene3D" id="1.20.1250.20">
    <property type="entry name" value="MFS general substrate transporter like domains"/>
    <property type="match status" value="2"/>
</dbReference>
<proteinExistence type="predicted"/>
<dbReference type="EMBL" id="BONX01000048">
    <property type="protein sequence ID" value="GIG99843.1"/>
    <property type="molecule type" value="Genomic_DNA"/>
</dbReference>
<organism evidence="9 10">
    <name type="scientific">Plantactinospora mayteni</name>
    <dbReference type="NCBI Taxonomy" id="566021"/>
    <lineage>
        <taxon>Bacteria</taxon>
        <taxon>Bacillati</taxon>
        <taxon>Actinomycetota</taxon>
        <taxon>Actinomycetes</taxon>
        <taxon>Micromonosporales</taxon>
        <taxon>Micromonosporaceae</taxon>
        <taxon>Plantactinospora</taxon>
    </lineage>
</organism>
<dbReference type="InterPro" id="IPR036259">
    <property type="entry name" value="MFS_trans_sf"/>
</dbReference>
<sequence>MADLTENTPQAVPSARPTRTVLAATVITVAGVLPVFLIGGLAVQLGAELDFSPAGLGLAVAVYFGVSALASVPSGALVERYGPTVVARASLLLVAAAMLAVAAVARSYPVLVALLAVVALANPLGQMASNATLAHRVPPGRQGLSFGVKQAAIPAGTLLAGAAVPAVALTVGWRWAFVAAAVLALAILPVVPTGPRERADPARRRGERATGALVALGVAGTLAAGSANASGTFLVDSAAARGLSPGLAGLLLTLGGAVCLLSRILMGWLADRRSGGHLNTVAAMLVVGAGGLGLLHLSPPLALVVGVVLAFAFGWAWPGLLNFAVVRLHPQAPTAATSITQTGVYAGGCLGPLGLGTLADRLGYPTMWLVAAAAMLLAAGLMLVGRRMLLAALRRRAASPAPPPASPTPGPASPARVPRQRRPGRIPAEQPETGDPDSAVA</sequence>
<dbReference type="Pfam" id="PF07690">
    <property type="entry name" value="MFS_1"/>
    <property type="match status" value="1"/>
</dbReference>
<feature type="transmembrane region" description="Helical" evidence="7">
    <location>
        <begin position="247"/>
        <end position="266"/>
    </location>
</feature>
<evidence type="ECO:0000256" key="6">
    <source>
        <dbReference type="SAM" id="MobiDB-lite"/>
    </source>
</evidence>
<evidence type="ECO:0000256" key="1">
    <source>
        <dbReference type="ARBA" id="ARBA00004651"/>
    </source>
</evidence>
<dbReference type="PROSITE" id="PS50850">
    <property type="entry name" value="MFS"/>
    <property type="match status" value="1"/>
</dbReference>
<name>A0ABQ4EYV6_9ACTN</name>
<keyword evidence="2" id="KW-1003">Cell membrane</keyword>
<feature type="transmembrane region" description="Helical" evidence="7">
    <location>
        <begin position="85"/>
        <end position="105"/>
    </location>
</feature>
<feature type="transmembrane region" description="Helical" evidence="7">
    <location>
        <begin position="173"/>
        <end position="191"/>
    </location>
</feature>
<evidence type="ECO:0000313" key="9">
    <source>
        <dbReference type="EMBL" id="GIG99843.1"/>
    </source>
</evidence>
<comment type="caution">
    <text evidence="9">The sequence shown here is derived from an EMBL/GenBank/DDBJ whole genome shotgun (WGS) entry which is preliminary data.</text>
</comment>
<dbReference type="SUPFAM" id="SSF103473">
    <property type="entry name" value="MFS general substrate transporter"/>
    <property type="match status" value="1"/>
</dbReference>
<feature type="transmembrane region" description="Helical" evidence="7">
    <location>
        <begin position="278"/>
        <end position="295"/>
    </location>
</feature>
<feature type="transmembrane region" description="Helical" evidence="7">
    <location>
        <begin position="212"/>
        <end position="235"/>
    </location>
</feature>
<feature type="transmembrane region" description="Helical" evidence="7">
    <location>
        <begin position="335"/>
        <end position="355"/>
    </location>
</feature>
<gene>
    <name evidence="9" type="ORF">Pma05_64160</name>
</gene>
<dbReference type="RefSeq" id="WP_203861186.1">
    <property type="nucleotide sequence ID" value="NZ_BAAAZQ010000015.1"/>
</dbReference>
<keyword evidence="10" id="KW-1185">Reference proteome</keyword>
<evidence type="ECO:0000313" key="10">
    <source>
        <dbReference type="Proteomes" id="UP000621500"/>
    </source>
</evidence>
<evidence type="ECO:0000256" key="2">
    <source>
        <dbReference type="ARBA" id="ARBA00022475"/>
    </source>
</evidence>
<accession>A0ABQ4EYV6</accession>
<feature type="transmembrane region" description="Helical" evidence="7">
    <location>
        <begin position="55"/>
        <end position="78"/>
    </location>
</feature>
<feature type="domain" description="Major facilitator superfamily (MFS) profile" evidence="8">
    <location>
        <begin position="20"/>
        <end position="397"/>
    </location>
</feature>
<keyword evidence="3 7" id="KW-0812">Transmembrane</keyword>
<comment type="subcellular location">
    <subcellularLocation>
        <location evidence="1">Cell membrane</location>
        <topology evidence="1">Multi-pass membrane protein</topology>
    </subcellularLocation>
</comment>
<evidence type="ECO:0000256" key="4">
    <source>
        <dbReference type="ARBA" id="ARBA00022989"/>
    </source>
</evidence>
<feature type="transmembrane region" description="Helical" evidence="7">
    <location>
        <begin position="111"/>
        <end position="134"/>
    </location>
</feature>
<evidence type="ECO:0000256" key="3">
    <source>
        <dbReference type="ARBA" id="ARBA00022692"/>
    </source>
</evidence>
<feature type="transmembrane region" description="Helical" evidence="7">
    <location>
        <begin position="301"/>
        <end position="323"/>
    </location>
</feature>
<dbReference type="Proteomes" id="UP000621500">
    <property type="component" value="Unassembled WGS sequence"/>
</dbReference>
<feature type="transmembrane region" description="Helical" evidence="7">
    <location>
        <begin position="146"/>
        <end position="167"/>
    </location>
</feature>
<keyword evidence="5 7" id="KW-0472">Membrane</keyword>
<evidence type="ECO:0000256" key="7">
    <source>
        <dbReference type="SAM" id="Phobius"/>
    </source>
</evidence>
<feature type="transmembrane region" description="Helical" evidence="7">
    <location>
        <begin position="21"/>
        <end position="43"/>
    </location>
</feature>
<reference evidence="9 10" key="1">
    <citation type="submission" date="2021-01" db="EMBL/GenBank/DDBJ databases">
        <title>Whole genome shotgun sequence of Plantactinospora mayteni NBRC 109088.</title>
        <authorList>
            <person name="Komaki H."/>
            <person name="Tamura T."/>
        </authorList>
    </citation>
    <scope>NUCLEOTIDE SEQUENCE [LARGE SCALE GENOMIC DNA]</scope>
    <source>
        <strain evidence="9 10">NBRC 109088</strain>
    </source>
</reference>
<keyword evidence="4 7" id="KW-1133">Transmembrane helix</keyword>
<feature type="region of interest" description="Disordered" evidence="6">
    <location>
        <begin position="398"/>
        <end position="441"/>
    </location>
</feature>
<protein>
    <recommendedName>
        <fullName evidence="8">Major facilitator superfamily (MFS) profile domain-containing protein</fullName>
    </recommendedName>
</protein>
<dbReference type="PANTHER" id="PTHR43124">
    <property type="entry name" value="PURINE EFFLUX PUMP PBUE"/>
    <property type="match status" value="1"/>
</dbReference>
<evidence type="ECO:0000259" key="8">
    <source>
        <dbReference type="PROSITE" id="PS50850"/>
    </source>
</evidence>
<dbReference type="InterPro" id="IPR011701">
    <property type="entry name" value="MFS"/>
</dbReference>
<feature type="transmembrane region" description="Helical" evidence="7">
    <location>
        <begin position="367"/>
        <end position="385"/>
    </location>
</feature>
<dbReference type="InterPro" id="IPR020846">
    <property type="entry name" value="MFS_dom"/>
</dbReference>
<dbReference type="InterPro" id="IPR050189">
    <property type="entry name" value="MFS_Efflux_Transporters"/>
</dbReference>
<feature type="compositionally biased region" description="Pro residues" evidence="6">
    <location>
        <begin position="400"/>
        <end position="412"/>
    </location>
</feature>